<keyword evidence="1" id="KW-0328">Glycosyltransferase</keyword>
<name>A0A538SE98_UNCEI</name>
<accession>A0A538SE98</accession>
<dbReference type="AlphaFoldDB" id="A0A538SE98"/>
<dbReference type="InterPro" id="IPR051199">
    <property type="entry name" value="LPS_LOS_Heptosyltrfase"/>
</dbReference>
<evidence type="ECO:0000256" key="2">
    <source>
        <dbReference type="ARBA" id="ARBA00022679"/>
    </source>
</evidence>
<feature type="non-terminal residue" evidence="3">
    <location>
        <position position="1"/>
    </location>
</feature>
<evidence type="ECO:0000313" key="3">
    <source>
        <dbReference type="EMBL" id="TMQ49684.1"/>
    </source>
</evidence>
<dbReference type="InterPro" id="IPR002201">
    <property type="entry name" value="Glyco_trans_9"/>
</dbReference>
<sequence>SATGFHLASLAALGWTARAAAPRLNVSAAARAEAARELQALGVPAAARCVGFHPGARWMTRRWDPANFVALAERFLEHDREAFALVTGGPDDAARVAGVIERLDHRRARAVVGWPLARFVALQARCRAFVCGDTGPLHTSVAAGTPTLGLMSRNRPAMFFPYAESDGHRAYYARVECSPCHRDVCGDLRCLKRLTVEGAWNLLEGMLERKP</sequence>
<dbReference type="CDD" id="cd03789">
    <property type="entry name" value="GT9_LPS_heptosyltransferase"/>
    <property type="match status" value="1"/>
</dbReference>
<dbReference type="GO" id="GO:0008713">
    <property type="term" value="F:ADP-heptose-lipopolysaccharide heptosyltransferase activity"/>
    <property type="evidence" value="ECO:0007669"/>
    <property type="project" value="TreeGrafter"/>
</dbReference>
<protein>
    <submittedName>
        <fullName evidence="3">Glycosyltransferase family 9 protein</fullName>
    </submittedName>
</protein>
<dbReference type="PANTHER" id="PTHR30160">
    <property type="entry name" value="TETRAACYLDISACCHARIDE 4'-KINASE-RELATED"/>
    <property type="match status" value="1"/>
</dbReference>
<proteinExistence type="predicted"/>
<evidence type="ECO:0000313" key="4">
    <source>
        <dbReference type="Proteomes" id="UP000317716"/>
    </source>
</evidence>
<dbReference type="SUPFAM" id="SSF53756">
    <property type="entry name" value="UDP-Glycosyltransferase/glycogen phosphorylase"/>
    <property type="match status" value="1"/>
</dbReference>
<dbReference type="EMBL" id="VBOS01000442">
    <property type="protein sequence ID" value="TMQ49684.1"/>
    <property type="molecule type" value="Genomic_DNA"/>
</dbReference>
<keyword evidence="2 3" id="KW-0808">Transferase</keyword>
<dbReference type="GO" id="GO:0009244">
    <property type="term" value="P:lipopolysaccharide core region biosynthetic process"/>
    <property type="evidence" value="ECO:0007669"/>
    <property type="project" value="TreeGrafter"/>
</dbReference>
<evidence type="ECO:0000256" key="1">
    <source>
        <dbReference type="ARBA" id="ARBA00022676"/>
    </source>
</evidence>
<comment type="caution">
    <text evidence="3">The sequence shown here is derived from an EMBL/GenBank/DDBJ whole genome shotgun (WGS) entry which is preliminary data.</text>
</comment>
<dbReference type="Gene3D" id="3.40.50.2000">
    <property type="entry name" value="Glycogen Phosphorylase B"/>
    <property type="match status" value="1"/>
</dbReference>
<dbReference type="GO" id="GO:0005829">
    <property type="term" value="C:cytosol"/>
    <property type="evidence" value="ECO:0007669"/>
    <property type="project" value="TreeGrafter"/>
</dbReference>
<reference evidence="3 4" key="1">
    <citation type="journal article" date="2019" name="Nat. Microbiol.">
        <title>Mediterranean grassland soil C-N compound turnover is dependent on rainfall and depth, and is mediated by genomically divergent microorganisms.</title>
        <authorList>
            <person name="Diamond S."/>
            <person name="Andeer P.F."/>
            <person name="Li Z."/>
            <person name="Crits-Christoph A."/>
            <person name="Burstein D."/>
            <person name="Anantharaman K."/>
            <person name="Lane K.R."/>
            <person name="Thomas B.C."/>
            <person name="Pan C."/>
            <person name="Northen T.R."/>
            <person name="Banfield J.F."/>
        </authorList>
    </citation>
    <scope>NUCLEOTIDE SEQUENCE [LARGE SCALE GENOMIC DNA]</scope>
    <source>
        <strain evidence="3">WS_2</strain>
    </source>
</reference>
<dbReference type="Proteomes" id="UP000317716">
    <property type="component" value="Unassembled WGS sequence"/>
</dbReference>
<organism evidence="3 4">
    <name type="scientific">Eiseniibacteriota bacterium</name>
    <dbReference type="NCBI Taxonomy" id="2212470"/>
    <lineage>
        <taxon>Bacteria</taxon>
        <taxon>Candidatus Eiseniibacteriota</taxon>
    </lineage>
</organism>
<gene>
    <name evidence="3" type="ORF">E6K72_12140</name>
</gene>
<dbReference type="Pfam" id="PF01075">
    <property type="entry name" value="Glyco_transf_9"/>
    <property type="match status" value="1"/>
</dbReference>